<accession>A0A835ZBX1</accession>
<proteinExistence type="predicted"/>
<keyword evidence="2" id="KW-1185">Reference proteome</keyword>
<evidence type="ECO:0000313" key="2">
    <source>
        <dbReference type="Proteomes" id="UP000664859"/>
    </source>
</evidence>
<dbReference type="AlphaFoldDB" id="A0A835ZBX1"/>
<protein>
    <submittedName>
        <fullName evidence="1">Uncharacterized protein</fullName>
    </submittedName>
</protein>
<dbReference type="EMBL" id="JAFCMP010000090">
    <property type="protein sequence ID" value="KAG5187384.1"/>
    <property type="molecule type" value="Genomic_DNA"/>
</dbReference>
<evidence type="ECO:0000313" key="1">
    <source>
        <dbReference type="EMBL" id="KAG5187384.1"/>
    </source>
</evidence>
<name>A0A835ZBX1_9STRA</name>
<dbReference type="Proteomes" id="UP000664859">
    <property type="component" value="Unassembled WGS sequence"/>
</dbReference>
<organism evidence="1 2">
    <name type="scientific">Tribonema minus</name>
    <dbReference type="NCBI Taxonomy" id="303371"/>
    <lineage>
        <taxon>Eukaryota</taxon>
        <taxon>Sar</taxon>
        <taxon>Stramenopiles</taxon>
        <taxon>Ochrophyta</taxon>
        <taxon>PX clade</taxon>
        <taxon>Xanthophyceae</taxon>
        <taxon>Tribonematales</taxon>
        <taxon>Tribonemataceae</taxon>
        <taxon>Tribonema</taxon>
    </lineage>
</organism>
<gene>
    <name evidence="1" type="ORF">JKP88DRAFT_276140</name>
</gene>
<sequence length="236" mass="26558">MASRFESLASVVGTPCFAWLRYYSFIKQGNDELDLVRQAVAHGTQCEQKERVWHLLKTTVLKHDITKRSAKNGSALRTFKHRHLPFLYEYAMATVGPDLPYVVRYTESKHLGVYVKGTAALSSQLLEESGLKGWVEPLPTPFDAKTATSMGYPSTIEDMGWDGLLYGPMSLLNEADKPPKSLFEFKSLPGQDLRPDHKVISSQRPCQPGGLSLYKQGKEVDWQRLARQVQSEIGKL</sequence>
<comment type="caution">
    <text evidence="1">The sequence shown here is derived from an EMBL/GenBank/DDBJ whole genome shotgun (WGS) entry which is preliminary data.</text>
</comment>
<reference evidence="1" key="1">
    <citation type="submission" date="2021-02" db="EMBL/GenBank/DDBJ databases">
        <title>First Annotated Genome of the Yellow-green Alga Tribonema minus.</title>
        <authorList>
            <person name="Mahan K.M."/>
        </authorList>
    </citation>
    <scope>NUCLEOTIDE SEQUENCE</scope>
    <source>
        <strain evidence="1">UTEX B ZZ1240</strain>
    </source>
</reference>